<keyword evidence="10" id="KW-0456">Lyase</keyword>
<name>A0A2A4Z6A9_9PROT</name>
<evidence type="ECO:0000256" key="3">
    <source>
        <dbReference type="ARBA" id="ARBA00001954"/>
    </source>
</evidence>
<comment type="similarity">
    <text evidence="6">Belongs to the mannonate dehydratase family.</text>
</comment>
<comment type="caution">
    <text evidence="11">The sequence shown here is derived from an EMBL/GenBank/DDBJ whole genome shotgun (WGS) entry which is preliminary data.</text>
</comment>
<evidence type="ECO:0000256" key="8">
    <source>
        <dbReference type="ARBA" id="ARBA00023004"/>
    </source>
</evidence>
<proteinExistence type="inferred from homology"/>
<evidence type="ECO:0000256" key="2">
    <source>
        <dbReference type="ARBA" id="ARBA00001936"/>
    </source>
</evidence>
<keyword evidence="9" id="KW-0464">Manganese</keyword>
<evidence type="ECO:0000256" key="4">
    <source>
        <dbReference type="ARBA" id="ARBA00002713"/>
    </source>
</evidence>
<dbReference type="SUPFAM" id="SSF51658">
    <property type="entry name" value="Xylose isomerase-like"/>
    <property type="match status" value="1"/>
</dbReference>
<dbReference type="EC" id="4.2.1.8" evidence="7"/>
<dbReference type="PANTHER" id="PTHR30387:SF2">
    <property type="entry name" value="MANNONATE DEHYDRATASE"/>
    <property type="match status" value="1"/>
</dbReference>
<evidence type="ECO:0000256" key="1">
    <source>
        <dbReference type="ARBA" id="ARBA00001794"/>
    </source>
</evidence>
<reference evidence="11" key="2">
    <citation type="journal article" date="2018" name="ISME J.">
        <title>A dynamic microbial community with high functional redundancy inhabits the cold, oxic subseafloor aquifer.</title>
        <authorList>
            <person name="Tully B.J."/>
            <person name="Wheat C.G."/>
            <person name="Glazer B.T."/>
            <person name="Huber J.A."/>
        </authorList>
    </citation>
    <scope>NUCLEOTIDE SEQUENCE</scope>
    <source>
        <strain evidence="11">NORP83</strain>
    </source>
</reference>
<accession>A0A2A4Z6A9</accession>
<dbReference type="PANTHER" id="PTHR30387">
    <property type="entry name" value="MANNONATE DEHYDRATASE"/>
    <property type="match status" value="1"/>
</dbReference>
<dbReference type="GO" id="GO:0042840">
    <property type="term" value="P:D-glucuronate catabolic process"/>
    <property type="evidence" value="ECO:0007669"/>
    <property type="project" value="TreeGrafter"/>
</dbReference>
<protein>
    <recommendedName>
        <fullName evidence="7">mannonate dehydratase</fullName>
        <ecNumber evidence="7">4.2.1.8</ecNumber>
    </recommendedName>
</protein>
<keyword evidence="8" id="KW-0408">Iron</keyword>
<dbReference type="UniPathway" id="UPA00246"/>
<dbReference type="GO" id="GO:0008198">
    <property type="term" value="F:ferrous iron binding"/>
    <property type="evidence" value="ECO:0007669"/>
    <property type="project" value="TreeGrafter"/>
</dbReference>
<dbReference type="InterPro" id="IPR036237">
    <property type="entry name" value="Xyl_isomerase-like_sf"/>
</dbReference>
<dbReference type="InterPro" id="IPR004628">
    <property type="entry name" value="Man_deHydtase"/>
</dbReference>
<evidence type="ECO:0000256" key="5">
    <source>
        <dbReference type="ARBA" id="ARBA00004892"/>
    </source>
</evidence>
<comment type="cofactor">
    <cofactor evidence="3">
        <name>Fe(2+)</name>
        <dbReference type="ChEBI" id="CHEBI:29033"/>
    </cofactor>
</comment>
<dbReference type="Pfam" id="PF03786">
    <property type="entry name" value="UxuA"/>
    <property type="match status" value="1"/>
</dbReference>
<evidence type="ECO:0000256" key="7">
    <source>
        <dbReference type="ARBA" id="ARBA00012927"/>
    </source>
</evidence>
<evidence type="ECO:0000313" key="11">
    <source>
        <dbReference type="EMBL" id="PCJ02431.1"/>
    </source>
</evidence>
<comment type="cofactor">
    <cofactor evidence="2">
        <name>Mn(2+)</name>
        <dbReference type="ChEBI" id="CHEBI:29035"/>
    </cofactor>
</comment>
<organism evidence="11">
    <name type="scientific">OCS116 cluster bacterium</name>
    <dbReference type="NCBI Taxonomy" id="2030921"/>
    <lineage>
        <taxon>Bacteria</taxon>
        <taxon>Pseudomonadati</taxon>
        <taxon>Pseudomonadota</taxon>
        <taxon>Alphaproteobacteria</taxon>
        <taxon>OCS116 cluster</taxon>
    </lineage>
</organism>
<sequence length="332" mass="37723">MYVGTQLSSEQYAIYGQEYLRQLAQLGVKHVSVDPLGPAKNWDRDCLLKHLEVIDNCGLILDMIQLPMTSHPIEKSESKHIMLGKNPERDREIDLICELIEMLSEVGVGAVRYNCNLIGIPRTEDEIGRGGSRHSTYREDKLVNFDELSEAGHVNEDLFWERIEYFLDRVVPVATANKVRMACHPHDPLTPVGYRGVTRVLGDADGLKRFVSFQESDYHGLNFCQGTIAESMINPKEEMPAVIKWFGERGKIHNVHFRNIIGGRGSFMEVFLDNGDMDMTQSFKQYQDVGYKYMIMPDHVPHIDGKAPFETGFAFCIGYIIALFQANGLDPY</sequence>
<dbReference type="EMBL" id="NVUS01000004">
    <property type="protein sequence ID" value="PCJ02431.1"/>
    <property type="molecule type" value="Genomic_DNA"/>
</dbReference>
<comment type="function">
    <text evidence="4">Catalyzes the dehydration of D-mannonate.</text>
</comment>
<dbReference type="GO" id="GO:0030145">
    <property type="term" value="F:manganese ion binding"/>
    <property type="evidence" value="ECO:0007669"/>
    <property type="project" value="TreeGrafter"/>
</dbReference>
<dbReference type="Gene3D" id="3.20.20.150">
    <property type="entry name" value="Divalent-metal-dependent TIM barrel enzymes"/>
    <property type="match status" value="1"/>
</dbReference>
<comment type="pathway">
    <text evidence="5">Carbohydrate metabolism; pentose and glucuronate interconversion.</text>
</comment>
<dbReference type="AlphaFoldDB" id="A0A2A4Z6A9"/>
<reference key="1">
    <citation type="submission" date="2017-08" db="EMBL/GenBank/DDBJ databases">
        <title>A dynamic microbial community with high functional redundancy inhabits the cold, oxic subseafloor aquifer.</title>
        <authorList>
            <person name="Tully B.J."/>
            <person name="Wheat C.G."/>
            <person name="Glazer B.T."/>
            <person name="Huber J.A."/>
        </authorList>
    </citation>
    <scope>NUCLEOTIDE SEQUENCE [LARGE SCALE GENOMIC DNA]</scope>
</reference>
<evidence type="ECO:0000256" key="9">
    <source>
        <dbReference type="ARBA" id="ARBA00023211"/>
    </source>
</evidence>
<evidence type="ECO:0000256" key="10">
    <source>
        <dbReference type="ARBA" id="ARBA00023239"/>
    </source>
</evidence>
<evidence type="ECO:0000256" key="6">
    <source>
        <dbReference type="ARBA" id="ARBA00007389"/>
    </source>
</evidence>
<comment type="catalytic activity">
    <reaction evidence="1">
        <text>D-mannonate = 2-dehydro-3-deoxy-D-gluconate + H2O</text>
        <dbReference type="Rhea" id="RHEA:20097"/>
        <dbReference type="ChEBI" id="CHEBI:15377"/>
        <dbReference type="ChEBI" id="CHEBI:17767"/>
        <dbReference type="ChEBI" id="CHEBI:57990"/>
        <dbReference type="EC" id="4.2.1.8"/>
    </reaction>
</comment>
<gene>
    <name evidence="11" type="ORF">COB13_04355</name>
</gene>
<dbReference type="GO" id="GO:0008927">
    <property type="term" value="F:mannonate dehydratase activity"/>
    <property type="evidence" value="ECO:0007669"/>
    <property type="project" value="UniProtKB-EC"/>
</dbReference>